<dbReference type="InterPro" id="IPR000494">
    <property type="entry name" value="Rcpt_L-dom"/>
</dbReference>
<accession>A0AAN8FMX5</accession>
<evidence type="ECO:0000313" key="4">
    <source>
        <dbReference type="Proteomes" id="UP001331761"/>
    </source>
</evidence>
<feature type="domain" description="Receptor L-domain" evidence="2">
    <location>
        <begin position="182"/>
        <end position="287"/>
    </location>
</feature>
<proteinExistence type="predicted"/>
<evidence type="ECO:0000256" key="1">
    <source>
        <dbReference type="SAM" id="Phobius"/>
    </source>
</evidence>
<dbReference type="InterPro" id="IPR053079">
    <property type="entry name" value="SPS2_domain"/>
</dbReference>
<dbReference type="InterPro" id="IPR036941">
    <property type="entry name" value="Rcpt_L-dom_sf"/>
</dbReference>
<feature type="transmembrane region" description="Helical" evidence="1">
    <location>
        <begin position="323"/>
        <end position="348"/>
    </location>
</feature>
<keyword evidence="1" id="KW-0472">Membrane</keyword>
<evidence type="ECO:0000259" key="2">
    <source>
        <dbReference type="Pfam" id="PF01030"/>
    </source>
</evidence>
<dbReference type="SUPFAM" id="SSF52058">
    <property type="entry name" value="L domain-like"/>
    <property type="match status" value="1"/>
</dbReference>
<feature type="non-terminal residue" evidence="3">
    <location>
        <position position="622"/>
    </location>
</feature>
<name>A0AAN8FMX5_TRICO</name>
<comment type="caution">
    <text evidence="3">The sequence shown here is derived from an EMBL/GenBank/DDBJ whole genome shotgun (WGS) entry which is preliminary data.</text>
</comment>
<protein>
    <submittedName>
        <fullName evidence="3">Receptor L domain protein</fullName>
    </submittedName>
</protein>
<keyword evidence="4" id="KW-1185">Reference proteome</keyword>
<gene>
    <name evidence="3" type="ORF">GCK32_011013</name>
</gene>
<keyword evidence="1" id="KW-1133">Transmembrane helix</keyword>
<dbReference type="PANTHER" id="PTHR21662:SF59">
    <property type="entry name" value="RECEPTOR PROTEIN-TYROSINE KINASE"/>
    <property type="match status" value="1"/>
</dbReference>
<sequence length="622" mass="71060">MSENYECLVCDHQDFNIKTRSDITAFATQCKDPEVINLINAPVLEMCIRVEMSTIVELDLSHILSLSGKCDGPRLVIAQNLKLENIKFSRYFMKKSKPDTVVIRGNPKLRKSTIKRLKSAFNREAVDLQNFGEIVDNANLCIRDTQHLKTKFEGLVILQNETCEVVCQGGIVDHRYLATVDGCKTINGNLVFQNLHYSNDYQLDNLYSIKRIDGSLRIHNTYGLGHFNALENLKEVAVPPGESGPAIEIIENTGLTSLEFPHLSKIKSSDNVKIIIVKNPYLTMKKALVEKMYKMAHGKQHTKIEFTDSSTLADKFSDHALEAVILILILLIVLMALCIACLIIYPYYQDRRSRNKHGFPKPPWNIGKKSKEILAGWVKDIVAKNPLIWRCSDRDVIWSYKDTDGAHKDIEVLIANNDQFLTDHMLLLAENAKIGESDRFLQCERVKGMLEKEVIIFIGASEHPSGVLPHLPKAVNGEYTYKYLCSSYSFTLKKIKTMAPNTKEYTYDVSCVPKGKKPFRKTTKIIYNRWKNTEMPQEYDEILQLAMTYEPSKTLCASDRRKEVFSLIHLFHTFCLLLQEPINLVDALQLHTEKCNASMLDRSELLYVMAVIMEWAYQSRSV</sequence>
<dbReference type="AlphaFoldDB" id="A0AAN8FMX5"/>
<evidence type="ECO:0000313" key="3">
    <source>
        <dbReference type="EMBL" id="KAK5983136.1"/>
    </source>
</evidence>
<keyword evidence="1" id="KW-0812">Transmembrane</keyword>
<keyword evidence="3" id="KW-0675">Receptor</keyword>
<dbReference type="Pfam" id="PF01030">
    <property type="entry name" value="Recep_L_domain"/>
    <property type="match status" value="1"/>
</dbReference>
<organism evidence="3 4">
    <name type="scientific">Trichostrongylus colubriformis</name>
    <name type="common">Black scour worm</name>
    <dbReference type="NCBI Taxonomy" id="6319"/>
    <lineage>
        <taxon>Eukaryota</taxon>
        <taxon>Metazoa</taxon>
        <taxon>Ecdysozoa</taxon>
        <taxon>Nematoda</taxon>
        <taxon>Chromadorea</taxon>
        <taxon>Rhabditida</taxon>
        <taxon>Rhabditina</taxon>
        <taxon>Rhabditomorpha</taxon>
        <taxon>Strongyloidea</taxon>
        <taxon>Trichostrongylidae</taxon>
        <taxon>Trichostrongylus</taxon>
    </lineage>
</organism>
<reference evidence="3 4" key="1">
    <citation type="submission" date="2019-10" db="EMBL/GenBank/DDBJ databases">
        <title>Assembly and Annotation for the nematode Trichostrongylus colubriformis.</title>
        <authorList>
            <person name="Martin J."/>
        </authorList>
    </citation>
    <scope>NUCLEOTIDE SEQUENCE [LARGE SCALE GENOMIC DNA]</scope>
    <source>
        <strain evidence="3">G859</strain>
        <tissue evidence="3">Whole worm</tissue>
    </source>
</reference>
<dbReference type="Proteomes" id="UP001331761">
    <property type="component" value="Unassembled WGS sequence"/>
</dbReference>
<dbReference type="PANTHER" id="PTHR21662">
    <property type="entry name" value="RECEPTOR PROTEIN-TYROSINE KINASE"/>
    <property type="match status" value="1"/>
</dbReference>
<dbReference type="Gene3D" id="3.80.20.20">
    <property type="entry name" value="Receptor L-domain"/>
    <property type="match status" value="1"/>
</dbReference>
<dbReference type="EMBL" id="WIXE01004325">
    <property type="protein sequence ID" value="KAK5983136.1"/>
    <property type="molecule type" value="Genomic_DNA"/>
</dbReference>